<reference evidence="3" key="1">
    <citation type="submission" date="2023-07" db="EMBL/GenBank/DDBJ databases">
        <title>Sorghum-associated microbial communities from plants grown in Nebraska, USA.</title>
        <authorList>
            <person name="Schachtman D."/>
        </authorList>
    </citation>
    <scope>NUCLEOTIDE SEQUENCE</scope>
    <source>
        <strain evidence="3">DS3754</strain>
    </source>
</reference>
<dbReference type="Proteomes" id="UP001242045">
    <property type="component" value="Unassembled WGS sequence"/>
</dbReference>
<name>A0AAW8D4P7_9BURK</name>
<dbReference type="PANTHER" id="PTHR43037">
    <property type="entry name" value="UNNAMED PRODUCT-RELATED"/>
    <property type="match status" value="1"/>
</dbReference>
<evidence type="ECO:0000256" key="1">
    <source>
        <dbReference type="ARBA" id="ARBA00022729"/>
    </source>
</evidence>
<sequence>MRNTPGNGRLLSYYDWGATPYYALQADARFSYCMYVPQSYDEDASREYPLVVLVHGTERWPHMYRDAFADFCETHQCIVVAPLFPVGMGEAGDLNGYKYLDFAGVRYDRVLLQIVDEIAAKWRSARNFMLFGFSGGGHFSHRFAYLHPQRLTGVSIGAPGLVTLLDFEAPAWRGVADLKERLGTAVDLEALRRVPVQMVVGAQDTQTWEIGIAPDSPFHIPGVNDESTDRIGRLRALQASWERHDIAVRFDIVPGVAHRTAPVLPTVQAFFADVMRAARERSP</sequence>
<dbReference type="AlphaFoldDB" id="A0AAW8D4P7"/>
<keyword evidence="2" id="KW-0378">Hydrolase</keyword>
<dbReference type="InterPro" id="IPR029058">
    <property type="entry name" value="AB_hydrolase_fold"/>
</dbReference>
<dbReference type="SUPFAM" id="SSF53474">
    <property type="entry name" value="alpha/beta-Hydrolases"/>
    <property type="match status" value="1"/>
</dbReference>
<dbReference type="Gene3D" id="3.40.50.1820">
    <property type="entry name" value="alpha/beta hydrolase"/>
    <property type="match status" value="1"/>
</dbReference>
<protein>
    <submittedName>
        <fullName evidence="3">Pimeloyl-ACP methyl ester carboxylesterase</fullName>
    </submittedName>
</protein>
<dbReference type="InterPro" id="IPR050955">
    <property type="entry name" value="Plant_Biomass_Hydrol_Est"/>
</dbReference>
<gene>
    <name evidence="3" type="ORF">J2W31_005511</name>
</gene>
<dbReference type="RefSeq" id="WP_307611383.1">
    <property type="nucleotide sequence ID" value="NZ_JAUSRD010000017.1"/>
</dbReference>
<dbReference type="EMBL" id="JAUSRD010000017">
    <property type="protein sequence ID" value="MDP9896376.1"/>
    <property type="molecule type" value="Genomic_DNA"/>
</dbReference>
<evidence type="ECO:0000256" key="2">
    <source>
        <dbReference type="ARBA" id="ARBA00022801"/>
    </source>
</evidence>
<evidence type="ECO:0000313" key="4">
    <source>
        <dbReference type="Proteomes" id="UP001242045"/>
    </source>
</evidence>
<dbReference type="GO" id="GO:0016787">
    <property type="term" value="F:hydrolase activity"/>
    <property type="evidence" value="ECO:0007669"/>
    <property type="project" value="UniProtKB-KW"/>
</dbReference>
<comment type="caution">
    <text evidence="3">The sequence shown here is derived from an EMBL/GenBank/DDBJ whole genome shotgun (WGS) entry which is preliminary data.</text>
</comment>
<organism evidence="3 4">
    <name type="scientific">Variovorax boronicumulans</name>
    <dbReference type="NCBI Taxonomy" id="436515"/>
    <lineage>
        <taxon>Bacteria</taxon>
        <taxon>Pseudomonadati</taxon>
        <taxon>Pseudomonadota</taxon>
        <taxon>Betaproteobacteria</taxon>
        <taxon>Burkholderiales</taxon>
        <taxon>Comamonadaceae</taxon>
        <taxon>Variovorax</taxon>
    </lineage>
</organism>
<keyword evidence="1" id="KW-0732">Signal</keyword>
<proteinExistence type="predicted"/>
<dbReference type="PANTHER" id="PTHR43037:SF5">
    <property type="entry name" value="FERULOYL ESTERASE"/>
    <property type="match status" value="1"/>
</dbReference>
<evidence type="ECO:0000313" key="3">
    <source>
        <dbReference type="EMBL" id="MDP9896376.1"/>
    </source>
</evidence>
<accession>A0AAW8D4P7</accession>